<reference evidence="2" key="1">
    <citation type="submission" date="2021-01" db="EMBL/GenBank/DDBJ databases">
        <title>Chromosome-level genome assembly of a human fungal pathogen reveals clustering of transcriptionally co-regulated genes.</title>
        <authorList>
            <person name="Voorhies M."/>
            <person name="Cohen S."/>
            <person name="Shea T.P."/>
            <person name="Petrus S."/>
            <person name="Munoz J.F."/>
            <person name="Poplawski S."/>
            <person name="Goldman W.E."/>
            <person name="Michael T."/>
            <person name="Cuomo C.A."/>
            <person name="Sil A."/>
            <person name="Beyhan S."/>
        </authorList>
    </citation>
    <scope>NUCLEOTIDE SEQUENCE</scope>
    <source>
        <strain evidence="2">WU24</strain>
    </source>
</reference>
<organism evidence="2 3">
    <name type="scientific">Ajellomyces capsulatus</name>
    <name type="common">Darling's disease fungus</name>
    <name type="synonym">Histoplasma capsulatum</name>
    <dbReference type="NCBI Taxonomy" id="5037"/>
    <lineage>
        <taxon>Eukaryota</taxon>
        <taxon>Fungi</taxon>
        <taxon>Dikarya</taxon>
        <taxon>Ascomycota</taxon>
        <taxon>Pezizomycotina</taxon>
        <taxon>Eurotiomycetes</taxon>
        <taxon>Eurotiomycetidae</taxon>
        <taxon>Onygenales</taxon>
        <taxon>Ajellomycetaceae</taxon>
        <taxon>Histoplasma</taxon>
    </lineage>
</organism>
<protein>
    <recommendedName>
        <fullName evidence="4">DUF866 domain-containing protein</fullName>
    </recommendedName>
</protein>
<dbReference type="InterPro" id="IPR007175">
    <property type="entry name" value="Rpr2/Snm1/Rpp21"/>
</dbReference>
<dbReference type="AlphaFoldDB" id="A0A8A1MEN9"/>
<evidence type="ECO:0000313" key="3">
    <source>
        <dbReference type="Proteomes" id="UP000663671"/>
    </source>
</evidence>
<evidence type="ECO:0000313" key="2">
    <source>
        <dbReference type="EMBL" id="QSS62982.1"/>
    </source>
</evidence>
<feature type="compositionally biased region" description="Polar residues" evidence="1">
    <location>
        <begin position="147"/>
        <end position="158"/>
    </location>
</feature>
<gene>
    <name evidence="2" type="ORF">I7I51_00037</name>
</gene>
<name>A0A8A1MEN9_AJECA</name>
<evidence type="ECO:0000256" key="1">
    <source>
        <dbReference type="SAM" id="MobiDB-lite"/>
    </source>
</evidence>
<dbReference type="Proteomes" id="UP000663671">
    <property type="component" value="Chromosome 1"/>
</dbReference>
<sequence>MPSSVSTTQLKFLKSSAQYLAAQSPSTSSHLLSVHSQLLRDELKLLSVAQHREFCGACGTARTADSSKTIALKNHNGVLKRPKKEASSTEPSPIVIYKCLRCHRQKILTSKGNIKPLNPRKPRLGATAPSAQTSIQSVRVDAPIQGIESTSTTTLQKSTDNHNSKRRAKIRKQQGLMAALAAGKKHHAQSQTSSLDLLDFLKH</sequence>
<dbReference type="VEuPathDB" id="FungiDB:I7I51_00037"/>
<evidence type="ECO:0008006" key="4">
    <source>
        <dbReference type="Google" id="ProtNLM"/>
    </source>
</evidence>
<dbReference type="Pfam" id="PF04032">
    <property type="entry name" value="Rpr2"/>
    <property type="match status" value="1"/>
</dbReference>
<dbReference type="EMBL" id="CP069114">
    <property type="protein sequence ID" value="QSS62982.1"/>
    <property type="molecule type" value="Genomic_DNA"/>
</dbReference>
<proteinExistence type="predicted"/>
<dbReference type="OrthoDB" id="438080at2759"/>
<feature type="region of interest" description="Disordered" evidence="1">
    <location>
        <begin position="112"/>
        <end position="167"/>
    </location>
</feature>
<accession>A0A8A1MEN9</accession>
<dbReference type="GO" id="GO:0006396">
    <property type="term" value="P:RNA processing"/>
    <property type="evidence" value="ECO:0007669"/>
    <property type="project" value="InterPro"/>
</dbReference>